<feature type="transmembrane region" description="Helical" evidence="2">
    <location>
        <begin position="20"/>
        <end position="39"/>
    </location>
</feature>
<keyword evidence="2" id="KW-1133">Transmembrane helix</keyword>
<keyword evidence="2" id="KW-0812">Transmembrane</keyword>
<dbReference type="InterPro" id="IPR012334">
    <property type="entry name" value="Pectin_lyas_fold"/>
</dbReference>
<proteinExistence type="predicted"/>
<organism evidence="3 4">
    <name type="scientific">Marinicella sediminis</name>
    <dbReference type="NCBI Taxonomy" id="1792834"/>
    <lineage>
        <taxon>Bacteria</taxon>
        <taxon>Pseudomonadati</taxon>
        <taxon>Pseudomonadota</taxon>
        <taxon>Gammaproteobacteria</taxon>
        <taxon>Lysobacterales</taxon>
        <taxon>Marinicellaceae</taxon>
        <taxon>Marinicella</taxon>
    </lineage>
</organism>
<dbReference type="RefSeq" id="WP_077411854.1">
    <property type="nucleotide sequence ID" value="NZ_JBHRTS010000006.1"/>
</dbReference>
<protein>
    <recommendedName>
        <fullName evidence="5">Right handed beta helix domain-containing protein</fullName>
    </recommendedName>
</protein>
<evidence type="ECO:0000313" key="4">
    <source>
        <dbReference type="Proteomes" id="UP001595533"/>
    </source>
</evidence>
<feature type="region of interest" description="Disordered" evidence="1">
    <location>
        <begin position="413"/>
        <end position="432"/>
    </location>
</feature>
<evidence type="ECO:0000313" key="3">
    <source>
        <dbReference type="EMBL" id="MFC3194895.1"/>
    </source>
</evidence>
<keyword evidence="4" id="KW-1185">Reference proteome</keyword>
<evidence type="ECO:0000256" key="1">
    <source>
        <dbReference type="SAM" id="MobiDB-lite"/>
    </source>
</evidence>
<gene>
    <name evidence="3" type="ORF">ACFODZ_11650</name>
</gene>
<dbReference type="Gene3D" id="2.160.20.10">
    <property type="entry name" value="Single-stranded right-handed beta-helix, Pectin lyase-like"/>
    <property type="match status" value="1"/>
</dbReference>
<dbReference type="InterPro" id="IPR011050">
    <property type="entry name" value="Pectin_lyase_fold/virulence"/>
</dbReference>
<dbReference type="Proteomes" id="UP001595533">
    <property type="component" value="Unassembled WGS sequence"/>
</dbReference>
<evidence type="ECO:0008006" key="5">
    <source>
        <dbReference type="Google" id="ProtNLM"/>
    </source>
</evidence>
<accession>A0ABV7J9T2</accession>
<evidence type="ECO:0000256" key="2">
    <source>
        <dbReference type="SAM" id="Phobius"/>
    </source>
</evidence>
<sequence length="446" mass="47639">MTVISNIQCSEKTSSGLFRLGVMMLCFFAAPGLLVAASLRSPACLGAPPLAPVSGVVAMVSDVATLHQVISNLQPGTTILLEPGDYQLNQTLYIQQDDITIRGNSDRCDAVNLIGQGMENANYGQVPHGIWTNAANLKVFNLTIREVYFHPIQFDPSADAPWLYNLRLLDAGEQFIKGSSGGFGNGVNDGVVEFTIMAYTNSPPVTDHGGGGSGYTNGVDIHGGDGWLIRNNLFQNFHTPDDSDNLWNPAILMWNGASNTVAENNVFIDVDRAIAFGLVNRTSGADHTGGIIRNNMVYSSPGLFSASRRNGSDGLIIVWDSPQTQVLHNTILSNQNQRLSIEMRFDTTGSQVINNLNDASIGSRNGATFTASGNLDSATQGMFLNPATGDLHLRGSATTVMDQVTAPVEALFDHDGESRSGGPNADVGADEYNPNHDVIFVEGFNG</sequence>
<comment type="caution">
    <text evidence="3">The sequence shown here is derived from an EMBL/GenBank/DDBJ whole genome shotgun (WGS) entry which is preliminary data.</text>
</comment>
<reference evidence="4" key="1">
    <citation type="journal article" date="2019" name="Int. J. Syst. Evol. Microbiol.">
        <title>The Global Catalogue of Microorganisms (GCM) 10K type strain sequencing project: providing services to taxonomists for standard genome sequencing and annotation.</title>
        <authorList>
            <consortium name="The Broad Institute Genomics Platform"/>
            <consortium name="The Broad Institute Genome Sequencing Center for Infectious Disease"/>
            <person name="Wu L."/>
            <person name="Ma J."/>
        </authorList>
    </citation>
    <scope>NUCLEOTIDE SEQUENCE [LARGE SCALE GENOMIC DNA]</scope>
    <source>
        <strain evidence="4">KCTC 42953</strain>
    </source>
</reference>
<dbReference type="SUPFAM" id="SSF51126">
    <property type="entry name" value="Pectin lyase-like"/>
    <property type="match status" value="1"/>
</dbReference>
<dbReference type="EMBL" id="JBHRTS010000006">
    <property type="protein sequence ID" value="MFC3194895.1"/>
    <property type="molecule type" value="Genomic_DNA"/>
</dbReference>
<keyword evidence="2" id="KW-0472">Membrane</keyword>
<name>A0ABV7J9T2_9GAMM</name>